<comment type="function">
    <text evidence="6">Methylates ribosomal protein L11.</text>
</comment>
<dbReference type="EC" id="2.1.1.-" evidence="6"/>
<keyword evidence="5 6" id="KW-0949">S-adenosyl-L-methionine</keyword>
<dbReference type="GO" id="GO:0005840">
    <property type="term" value="C:ribosome"/>
    <property type="evidence" value="ECO:0007669"/>
    <property type="project" value="UniProtKB-KW"/>
</dbReference>
<feature type="binding site" evidence="6">
    <location>
        <position position="155"/>
    </location>
    <ligand>
        <name>S-adenosyl-L-methionine</name>
        <dbReference type="ChEBI" id="CHEBI:59789"/>
    </ligand>
</feature>
<protein>
    <recommendedName>
        <fullName evidence="6">Ribosomal protein L11 methyltransferase</fullName>
        <shortName evidence="6">L11 Mtase</shortName>
        <ecNumber evidence="6">2.1.1.-</ecNumber>
    </recommendedName>
</protein>
<organism evidence="7 8">
    <name type="scientific">Candidatus Thermodesulfobacterium syntrophicum</name>
    <dbReference type="NCBI Taxonomy" id="3060442"/>
    <lineage>
        <taxon>Bacteria</taxon>
        <taxon>Pseudomonadati</taxon>
        <taxon>Thermodesulfobacteriota</taxon>
        <taxon>Thermodesulfobacteria</taxon>
        <taxon>Thermodesulfobacteriales</taxon>
        <taxon>Thermodesulfobacteriaceae</taxon>
        <taxon>Thermodesulfobacterium</taxon>
    </lineage>
</organism>
<dbReference type="GO" id="GO:0032259">
    <property type="term" value="P:methylation"/>
    <property type="evidence" value="ECO:0007669"/>
    <property type="project" value="UniProtKB-KW"/>
</dbReference>
<dbReference type="PANTHER" id="PTHR43648:SF1">
    <property type="entry name" value="ELECTRON TRANSFER FLAVOPROTEIN BETA SUBUNIT LYSINE METHYLTRANSFERASE"/>
    <property type="match status" value="1"/>
</dbReference>
<keyword evidence="3 6" id="KW-0489">Methyltransferase</keyword>
<comment type="similarity">
    <text evidence="1 6">Belongs to the methyltransferase superfamily. PrmA family.</text>
</comment>
<accession>A0AAE3TEC0</accession>
<keyword evidence="4 6" id="KW-0808">Transferase</keyword>
<dbReference type="EMBL" id="JAPHEG010000004">
    <property type="protein sequence ID" value="MDF2953829.1"/>
    <property type="molecule type" value="Genomic_DNA"/>
</dbReference>
<keyword evidence="7" id="KW-0689">Ribosomal protein</keyword>
<dbReference type="InterPro" id="IPR029063">
    <property type="entry name" value="SAM-dependent_MTases_sf"/>
</dbReference>
<dbReference type="HAMAP" id="MF_00735">
    <property type="entry name" value="Methyltr_PrmA"/>
    <property type="match status" value="1"/>
</dbReference>
<dbReference type="GO" id="GO:0005737">
    <property type="term" value="C:cytoplasm"/>
    <property type="evidence" value="ECO:0007669"/>
    <property type="project" value="UniProtKB-SubCell"/>
</dbReference>
<keyword evidence="2 6" id="KW-0963">Cytoplasm</keyword>
<feature type="binding site" evidence="6">
    <location>
        <position position="178"/>
    </location>
    <ligand>
        <name>S-adenosyl-L-methionine</name>
        <dbReference type="ChEBI" id="CHEBI:59789"/>
    </ligand>
</feature>
<dbReference type="PIRSF" id="PIRSF000401">
    <property type="entry name" value="RPL11_MTase"/>
    <property type="match status" value="1"/>
</dbReference>
<evidence type="ECO:0000256" key="2">
    <source>
        <dbReference type="ARBA" id="ARBA00022490"/>
    </source>
</evidence>
<feature type="binding site" evidence="6">
    <location>
        <position position="127"/>
    </location>
    <ligand>
        <name>S-adenosyl-L-methionine</name>
        <dbReference type="ChEBI" id="CHEBI:59789"/>
    </ligand>
</feature>
<feature type="binding site" evidence="6">
    <location>
        <position position="217"/>
    </location>
    <ligand>
        <name>S-adenosyl-L-methionine</name>
        <dbReference type="ChEBI" id="CHEBI:59789"/>
    </ligand>
</feature>
<dbReference type="InterPro" id="IPR050078">
    <property type="entry name" value="Ribosomal_L11_MeTrfase_PrmA"/>
</dbReference>
<dbReference type="SUPFAM" id="SSF53335">
    <property type="entry name" value="S-adenosyl-L-methionine-dependent methyltransferases"/>
    <property type="match status" value="1"/>
</dbReference>
<dbReference type="GO" id="GO:0008276">
    <property type="term" value="F:protein methyltransferase activity"/>
    <property type="evidence" value="ECO:0007669"/>
    <property type="project" value="UniProtKB-UniRule"/>
</dbReference>
<evidence type="ECO:0000256" key="6">
    <source>
        <dbReference type="HAMAP-Rule" id="MF_00735"/>
    </source>
</evidence>
<sequence>MYYQVTLKVPKEKVEIIEDFLYSHISQGWETVEKDSKYLFNIFFKENTSELILLEKFLARHLDIEVSYKILEEKNWAELWKANFKPLEVGKKFIIIPPWEKYRVDKEKIVILIEPAQAFGTGHHPTTQMMLENIEIFMEEIIQKNFKNLKILDLGCGTGILGIACVKLFKNCKVYAIDIDEEALKACKYNATLNRVKSKIHIQKNIPKKKFHLILANIGYKELKSLAQTIKTLSQKGTHIFLSGILNENVKNIIRIYKNRGFKVIKKQREKEWSFLWMVL</sequence>
<dbReference type="Pfam" id="PF06325">
    <property type="entry name" value="PrmA"/>
    <property type="match status" value="1"/>
</dbReference>
<reference evidence="7" key="1">
    <citation type="submission" date="2022-11" db="EMBL/GenBank/DDBJ databases">
        <title>Candidatus Alkanophaga archaea from heated hydrothermal vent sediment oxidize petroleum alkanes.</title>
        <authorList>
            <person name="Zehnle H."/>
            <person name="Laso-Perez R."/>
            <person name="Lipp J."/>
            <person name="Teske A."/>
            <person name="Wegener G."/>
        </authorList>
    </citation>
    <scope>NUCLEOTIDE SEQUENCE</scope>
    <source>
        <strain evidence="7">MCA70</strain>
    </source>
</reference>
<dbReference type="AlphaFoldDB" id="A0AAE3TEC0"/>
<evidence type="ECO:0000256" key="5">
    <source>
        <dbReference type="ARBA" id="ARBA00022691"/>
    </source>
</evidence>
<dbReference type="InterPro" id="IPR004498">
    <property type="entry name" value="Ribosomal_PrmA_MeTrfase"/>
</dbReference>
<dbReference type="Proteomes" id="UP001144110">
    <property type="component" value="Unassembled WGS sequence"/>
</dbReference>
<dbReference type="PANTHER" id="PTHR43648">
    <property type="entry name" value="ELECTRON TRANSFER FLAVOPROTEIN BETA SUBUNIT LYSINE METHYLTRANSFERASE"/>
    <property type="match status" value="1"/>
</dbReference>
<comment type="subcellular location">
    <subcellularLocation>
        <location evidence="6">Cytoplasm</location>
    </subcellularLocation>
</comment>
<evidence type="ECO:0000313" key="7">
    <source>
        <dbReference type="EMBL" id="MDF2953829.1"/>
    </source>
</evidence>
<dbReference type="Gene3D" id="3.40.50.150">
    <property type="entry name" value="Vaccinia Virus protein VP39"/>
    <property type="match status" value="1"/>
</dbReference>
<name>A0AAE3TEC0_9BACT</name>
<comment type="catalytic activity">
    <reaction evidence="6">
        <text>L-lysyl-[protein] + 3 S-adenosyl-L-methionine = N(6),N(6),N(6)-trimethyl-L-lysyl-[protein] + 3 S-adenosyl-L-homocysteine + 3 H(+)</text>
        <dbReference type="Rhea" id="RHEA:54192"/>
        <dbReference type="Rhea" id="RHEA-COMP:9752"/>
        <dbReference type="Rhea" id="RHEA-COMP:13826"/>
        <dbReference type="ChEBI" id="CHEBI:15378"/>
        <dbReference type="ChEBI" id="CHEBI:29969"/>
        <dbReference type="ChEBI" id="CHEBI:57856"/>
        <dbReference type="ChEBI" id="CHEBI:59789"/>
        <dbReference type="ChEBI" id="CHEBI:61961"/>
    </reaction>
</comment>
<comment type="caution">
    <text evidence="7">The sequence shown here is derived from an EMBL/GenBank/DDBJ whole genome shotgun (WGS) entry which is preliminary data.</text>
</comment>
<keyword evidence="7" id="KW-0687">Ribonucleoprotein</keyword>
<proteinExistence type="inferred from homology"/>
<evidence type="ECO:0000256" key="3">
    <source>
        <dbReference type="ARBA" id="ARBA00022603"/>
    </source>
</evidence>
<dbReference type="CDD" id="cd02440">
    <property type="entry name" value="AdoMet_MTases"/>
    <property type="match status" value="1"/>
</dbReference>
<evidence type="ECO:0000256" key="4">
    <source>
        <dbReference type="ARBA" id="ARBA00022679"/>
    </source>
</evidence>
<evidence type="ECO:0000256" key="1">
    <source>
        <dbReference type="ARBA" id="ARBA00009741"/>
    </source>
</evidence>
<evidence type="ECO:0000313" key="8">
    <source>
        <dbReference type="Proteomes" id="UP001144110"/>
    </source>
</evidence>
<gene>
    <name evidence="6" type="primary">prmA</name>
    <name evidence="7" type="ORF">OD816_001074</name>
</gene>